<evidence type="ECO:0000256" key="4">
    <source>
        <dbReference type="ARBA" id="ARBA00022837"/>
    </source>
</evidence>
<feature type="region of interest" description="Disordered" evidence="5">
    <location>
        <begin position="789"/>
        <end position="812"/>
    </location>
</feature>
<keyword evidence="2" id="KW-0964">Secreted</keyword>
<evidence type="ECO:0000256" key="3">
    <source>
        <dbReference type="ARBA" id="ARBA00022729"/>
    </source>
</evidence>
<dbReference type="PANTHER" id="PTHR37467:SF1">
    <property type="entry name" value="EXPORTED CALCIUM-BINDING GLYCOPROTEIN"/>
    <property type="match status" value="1"/>
</dbReference>
<dbReference type="InterPro" id="IPR053180">
    <property type="entry name" value="Ca-binding_acidic-repeat"/>
</dbReference>
<feature type="compositionally biased region" description="Acidic residues" evidence="5">
    <location>
        <begin position="1362"/>
        <end position="1375"/>
    </location>
</feature>
<protein>
    <recommendedName>
        <fullName evidence="6">Bacterial Ig-like domain-containing protein</fullName>
    </recommendedName>
</protein>
<dbReference type="GO" id="GO:0005509">
    <property type="term" value="F:calcium ion binding"/>
    <property type="evidence" value="ECO:0007669"/>
    <property type="project" value="InterPro"/>
</dbReference>
<gene>
    <name evidence="7" type="ORF">BIP78_0970</name>
</gene>
<sequence length="1763" mass="184897">MARFPARGRRMRHHSGERVGRRVLLALAVVFGLCWVGLGQTPTTTTLVSNANPSAYGQSVTFTATVTPVPDGGTVTFKNGGVPISPPVLVNTTNGQAQFATSSLSTGVHSITADYSGTANFSPSTSAPLNQTVNKRQTTTLVMGSDTALVVGDTVTVTVRVVDTSPGETSMPTGNVTVSVSPVGQGTPTSWSRTLVAADAGQFTFTYTPSSAATTPHTFTATYAGDTTHGGSSGSFAQGIVKRAADMHVSCSPTTAYIGQPVAVTVAVEDDTTVGTPSIPTGTITFDDGGKNGVFSSNTAPLTGGVCSVTYTPGAWDAGTTVIAATYSGSNVHAAAARGTNLQVLLRPTETTIEGSGQTLLVSQSGAYTVTVTDVAGVGTAPAPAGTLAYSSYLGADASITPTDTSAPDGGFTYRCLGLDGHAGIDTLYANYTANDGIHATSTGCYGQGIQRRPTITTLSNCTSTPTGVTCTATVAEDPGNAGTPSNIQGNLVRLDTGVQLCGGLSGMSPSCTFNLASTLPLVNVSVRYVPTDRVHLESTASQNVSRFDQFPPDPGDGSTGANCTDGCGTGGVNVAQMIFDLNAAEIALKTVKWGLDITALVLDVIPDGVIVGGLIVSTGVTIPYSDIAKAIVAGAGIALDIAIEAMDTDLDDDGIPDVLENSVTGTDYRKWDTDGDGLGDLDEIEAAGGYYGGSRRPNPNVADSDGDGLSDGDEDGLYRTNFCVVDTDCDGVGDGVEVNTWSNADPRNHSDPLIQDTDGDGLRDDREITAGCPFVNDDDSDDDGLQDGYEDRNRDGIITNTIGNSTTEGSGETHFCMWDTDGDGLSDGEEEALFGAGPITAITRSGAVITVAALDDDSDNDGLSDWEEVNVTGTNPLHWDTDRDGLSDADELTATGGAWPKRTFRQVSDPLTPDTDNDGLSDYVEWTARGHAYPGTRLGDPSSPYFRGLGGDDDTICPFVHNPDSDSDGLLDGHEDQNKDGIWNNYQIGNSTLQGWGETCACNPDSDGDGLQDGEEEGLLGRTATPQGVSTVLPMGTSTPLPGYIVLAGSMRGTGNDLLAPYVFAPMAGPSLPQTVPALDTDSDNDGLSDREEVNVTGTDPLDADTDSDTLADADELVAVSGTWPNRQFDQVSSPFSTNTDGDHLFDPQEFAGSGLRALAGGLGGTRDLACPYVNDADSDDDGIQDGAVVSRTVTAAGVTFIWNHYEDFGDIAGASVAWPGAVRTVVTPAGGEQNDDAVCNLCDTDSDGDGLLDGEEAAIGTDPGDWDTDDDGRNDWHEVTGGGPIPTDPFDPDTDDDGLLDSAEVFGSNPTNPVNCDTDGDGLCDGGNRTPYMTSGHPSVLVNPRCLNGIGGHPNPLGIGEDEDGEGDWDSAIETDPNNPDTDGDAVGDGIEVLGFSVNRQHLIPTHDSFGRPILVIYPSLGCMDPLNPDTDGDGLLDGEEDLNHDGHFDFHPGDIDIVNYPHGPFAFTRLIETNPCSPDTDGDGLDDWEERYGLRKSTGHAFSPTNPLDHDTDNDWLLDGEEIDWVCTEMFVYVDPLRETLYALGDQGLSPEDIQFALLQEGIELTLGAITNVLHEQRFDVRFVQFLDPTNRDSDSDGFIDGLDPDACNSQPIPIVGPVVRTPVDSDGDGFSDDDEIAAGTDRLDPTSFPHAFTADLDLNDVENDRLWLTDSTGDGTADYVTIDFHSNMVSDVRLQILARDVEHGDFSATGAADDCRYTVSYAVVRLRGVQARWITLVIYDYRCDLKVNRVEAREPTAPR</sequence>
<evidence type="ECO:0000313" key="7">
    <source>
        <dbReference type="EMBL" id="QAA76736.1"/>
    </source>
</evidence>
<accession>A0A410FUJ3</accession>
<feature type="region of interest" description="Disordered" evidence="5">
    <location>
        <begin position="741"/>
        <end position="763"/>
    </location>
</feature>
<feature type="compositionally biased region" description="Acidic residues" evidence="5">
    <location>
        <begin position="705"/>
        <end position="714"/>
    </location>
</feature>
<feature type="compositionally biased region" description="Low complexity" evidence="5">
    <location>
        <begin position="797"/>
        <end position="812"/>
    </location>
</feature>
<feature type="domain" description="Bacterial Ig-like" evidence="6">
    <location>
        <begin position="48"/>
        <end position="134"/>
    </location>
</feature>
<reference evidence="8" key="1">
    <citation type="submission" date="2018-12" db="EMBL/GenBank/DDBJ databases">
        <title>Complete genome sequence of an uncultured bacterium of the candidate phylum Bipolaricaulota.</title>
        <authorList>
            <person name="Kadnikov V.V."/>
            <person name="Mardanov A.V."/>
            <person name="Beletsky A.V."/>
            <person name="Frank Y.A."/>
            <person name="Karnachuk O.V."/>
            <person name="Ravin N.V."/>
        </authorList>
    </citation>
    <scope>NUCLEOTIDE SEQUENCE [LARGE SCALE GENOMIC DNA]</scope>
</reference>
<evidence type="ECO:0000313" key="8">
    <source>
        <dbReference type="Proteomes" id="UP000287233"/>
    </source>
</evidence>
<dbReference type="PANTHER" id="PTHR37467">
    <property type="entry name" value="EXPORTED CALCIUM-BINDING GLYCOPROTEIN-RELATED"/>
    <property type="match status" value="1"/>
</dbReference>
<evidence type="ECO:0000256" key="5">
    <source>
        <dbReference type="SAM" id="MobiDB-lite"/>
    </source>
</evidence>
<dbReference type="Pfam" id="PF18884">
    <property type="entry name" value="TSP3_bac"/>
    <property type="match status" value="9"/>
</dbReference>
<feature type="region of interest" description="Disordered" evidence="5">
    <location>
        <begin position="166"/>
        <end position="185"/>
    </location>
</feature>
<name>A0A410FUJ3_BIPS1</name>
<dbReference type="Pfam" id="PF16640">
    <property type="entry name" value="Big_3_5"/>
    <property type="match status" value="2"/>
</dbReference>
<dbReference type="InterPro" id="IPR028974">
    <property type="entry name" value="TSP_type-3_rpt"/>
</dbReference>
<dbReference type="Gene3D" id="2.60.40.10">
    <property type="entry name" value="Immunoglobulins"/>
    <property type="match status" value="3"/>
</dbReference>
<comment type="subcellular location">
    <subcellularLocation>
        <location evidence="1">Secreted</location>
    </subcellularLocation>
</comment>
<evidence type="ECO:0000256" key="1">
    <source>
        <dbReference type="ARBA" id="ARBA00004613"/>
    </source>
</evidence>
<evidence type="ECO:0000256" key="2">
    <source>
        <dbReference type="ARBA" id="ARBA00022525"/>
    </source>
</evidence>
<feature type="region of interest" description="Disordered" evidence="5">
    <location>
        <begin position="1076"/>
        <end position="1109"/>
    </location>
</feature>
<organism evidence="7 8">
    <name type="scientific">Bipolaricaulis sibiricus</name>
    <dbReference type="NCBI Taxonomy" id="2501609"/>
    <lineage>
        <taxon>Bacteria</taxon>
        <taxon>Candidatus Bipolaricaulota</taxon>
        <taxon>Candidatus Bipolaricaulia</taxon>
        <taxon>Candidatus Bipolaricaulales</taxon>
        <taxon>Candidatus Bipolaricaulaceae</taxon>
        <taxon>Candidatus Bipolaricaulis</taxon>
    </lineage>
</organism>
<feature type="domain" description="Bacterial Ig-like" evidence="6">
    <location>
        <begin position="251"/>
        <end position="343"/>
    </location>
</feature>
<keyword evidence="4" id="KW-0106">Calcium</keyword>
<proteinExistence type="predicted"/>
<feature type="region of interest" description="Disordered" evidence="5">
    <location>
        <begin position="1355"/>
        <end position="1383"/>
    </location>
</feature>
<dbReference type="Proteomes" id="UP000287233">
    <property type="component" value="Chromosome"/>
</dbReference>
<evidence type="ECO:0000259" key="6">
    <source>
        <dbReference type="Pfam" id="PF16640"/>
    </source>
</evidence>
<dbReference type="SUPFAM" id="SSF103647">
    <property type="entry name" value="TSP type-3 repeat"/>
    <property type="match status" value="2"/>
</dbReference>
<dbReference type="KEGG" id="bih:BIP78_0970"/>
<dbReference type="EMBL" id="CP034928">
    <property type="protein sequence ID" value="QAA76736.1"/>
    <property type="molecule type" value="Genomic_DNA"/>
</dbReference>
<keyword evidence="3" id="KW-0732">Signal</keyword>
<dbReference type="InterPro" id="IPR059100">
    <property type="entry name" value="TSP3_bac"/>
</dbReference>
<dbReference type="InterPro" id="IPR013783">
    <property type="entry name" value="Ig-like_fold"/>
</dbReference>
<dbReference type="InterPro" id="IPR032109">
    <property type="entry name" value="Big_3_5"/>
</dbReference>
<feature type="region of interest" description="Disordered" evidence="5">
    <location>
        <begin position="690"/>
        <end position="714"/>
    </location>
</feature>